<comment type="caution">
    <text evidence="1">The sequence shown here is derived from an EMBL/GenBank/DDBJ whole genome shotgun (WGS) entry which is preliminary data.</text>
</comment>
<gene>
    <name evidence="1" type="ORF">EV644_116112</name>
</gene>
<reference evidence="1 2" key="1">
    <citation type="journal article" date="2015" name="Stand. Genomic Sci.">
        <title>Genomic Encyclopedia of Bacterial and Archaeal Type Strains, Phase III: the genomes of soil and plant-associated and newly described type strains.</title>
        <authorList>
            <person name="Whitman W.B."/>
            <person name="Woyke T."/>
            <person name="Klenk H.P."/>
            <person name="Zhou Y."/>
            <person name="Lilburn T.G."/>
            <person name="Beck B.J."/>
            <person name="De Vos P."/>
            <person name="Vandamme P."/>
            <person name="Eisen J.A."/>
            <person name="Garrity G."/>
            <person name="Hugenholtz P."/>
            <person name="Kyrpides N.C."/>
        </authorList>
    </citation>
    <scope>NUCLEOTIDE SEQUENCE [LARGE SCALE GENOMIC DNA]</scope>
    <source>
        <strain evidence="1 2">VKM Ac-2538</strain>
    </source>
</reference>
<evidence type="ECO:0000313" key="1">
    <source>
        <dbReference type="EMBL" id="TCO16740.1"/>
    </source>
</evidence>
<name>A0ABY2BCX6_9ACTN</name>
<protein>
    <submittedName>
        <fullName evidence="1">Uncharacterized protein</fullName>
    </submittedName>
</protein>
<organism evidence="1 2">
    <name type="scientific">Kribbella orskensis</name>
    <dbReference type="NCBI Taxonomy" id="2512216"/>
    <lineage>
        <taxon>Bacteria</taxon>
        <taxon>Bacillati</taxon>
        <taxon>Actinomycetota</taxon>
        <taxon>Actinomycetes</taxon>
        <taxon>Propionibacteriales</taxon>
        <taxon>Kribbellaceae</taxon>
        <taxon>Kribbella</taxon>
    </lineage>
</organism>
<proteinExistence type="predicted"/>
<accession>A0ABY2BCX6</accession>
<dbReference type="EMBL" id="SLWM01000016">
    <property type="protein sequence ID" value="TCO16740.1"/>
    <property type="molecule type" value="Genomic_DNA"/>
</dbReference>
<evidence type="ECO:0000313" key="2">
    <source>
        <dbReference type="Proteomes" id="UP000295818"/>
    </source>
</evidence>
<keyword evidence="2" id="KW-1185">Reference proteome</keyword>
<sequence>MLTDLLTSHHRRCARIVVVALVLNLELSRDRSGERGCYAVRALPDDMGVDAQRDSWVGMAKSFRYDVHRDTRTDGKTLGLADAQARSELCAKAGWL</sequence>
<dbReference type="Proteomes" id="UP000295818">
    <property type="component" value="Unassembled WGS sequence"/>
</dbReference>